<evidence type="ECO:0000313" key="2">
    <source>
        <dbReference type="EMBL" id="GIN57619.1"/>
    </source>
</evidence>
<proteinExistence type="predicted"/>
<dbReference type="SUPFAM" id="SSF158622">
    <property type="entry name" value="YheA/YmcA-like"/>
    <property type="match status" value="1"/>
</dbReference>
<name>A0ABQ4KI29_9BACI</name>
<comment type="caution">
    <text evidence="2">The sequence shown here is derived from an EMBL/GenBank/DDBJ whole genome shotgun (WGS) entry which is preliminary data.</text>
</comment>
<dbReference type="Gene3D" id="1.20.1500.10">
    <property type="entry name" value="YheA/YmcA-like"/>
    <property type="match status" value="1"/>
</dbReference>
<dbReference type="PANTHER" id="PTHR38448">
    <property type="entry name" value="REGULATORY PROTEIN YLBF-RELATED"/>
    <property type="match status" value="1"/>
</dbReference>
<evidence type="ECO:0000256" key="1">
    <source>
        <dbReference type="SAM" id="Coils"/>
    </source>
</evidence>
<feature type="coiled-coil region" evidence="1">
    <location>
        <begin position="86"/>
        <end position="113"/>
    </location>
</feature>
<gene>
    <name evidence="2" type="primary">ylbF</name>
    <name evidence="2" type="ORF">J8TS2_19380</name>
</gene>
<sequence>MLATIETVQLLEKADSIGMQIIHSEVADKYRFYYNKLQENPETQRKIKSFLEMKDLYEDVQRFGRYHPDYKEIMVKTRERKREMDLDENIANFRRAENELQSLLDEVSIMIARSVSEQIKVPTGNPFFETGSSCGGNCGTGGGCGCSA</sequence>
<accession>A0ABQ4KI29</accession>
<reference evidence="2 3" key="1">
    <citation type="submission" date="2021-03" db="EMBL/GenBank/DDBJ databases">
        <title>Antimicrobial resistance genes in bacteria isolated from Japanese honey, and their potential for conferring macrolide and lincosamide resistance in the American foulbrood pathogen Paenibacillus larvae.</title>
        <authorList>
            <person name="Okamoto M."/>
            <person name="Kumagai M."/>
            <person name="Kanamori H."/>
            <person name="Takamatsu D."/>
        </authorList>
    </citation>
    <scope>NUCLEOTIDE SEQUENCE [LARGE SCALE GENOMIC DNA]</scope>
    <source>
        <strain evidence="2 3">J8TS2</strain>
    </source>
</reference>
<protein>
    <submittedName>
        <fullName evidence="2">Regulatory protein YlbF</fullName>
    </submittedName>
</protein>
<dbReference type="EMBL" id="BORB01000013">
    <property type="protein sequence ID" value="GIN57619.1"/>
    <property type="molecule type" value="Genomic_DNA"/>
</dbReference>
<keyword evidence="1" id="KW-0175">Coiled coil</keyword>
<dbReference type="RefSeq" id="WP_158320467.1">
    <property type="nucleotide sequence ID" value="NZ_BORB01000013.1"/>
</dbReference>
<dbReference type="InterPro" id="IPR052767">
    <property type="entry name" value="Bact_com_dev_regulator"/>
</dbReference>
<dbReference type="Proteomes" id="UP000679950">
    <property type="component" value="Unassembled WGS sequence"/>
</dbReference>
<dbReference type="InterPro" id="IPR023378">
    <property type="entry name" value="YheA/YmcA-like_dom_sf"/>
</dbReference>
<dbReference type="PANTHER" id="PTHR38448:SF2">
    <property type="entry name" value="REGULATORY PROTEIN YLBF"/>
    <property type="match status" value="1"/>
</dbReference>
<keyword evidence="3" id="KW-1185">Reference proteome</keyword>
<organism evidence="2 3">
    <name type="scientific">Lederbergia ruris</name>
    <dbReference type="NCBI Taxonomy" id="217495"/>
    <lineage>
        <taxon>Bacteria</taxon>
        <taxon>Bacillati</taxon>
        <taxon>Bacillota</taxon>
        <taxon>Bacilli</taxon>
        <taxon>Bacillales</taxon>
        <taxon>Bacillaceae</taxon>
        <taxon>Lederbergia</taxon>
    </lineage>
</organism>
<dbReference type="InterPro" id="IPR010368">
    <property type="entry name" value="Com_YlbF"/>
</dbReference>
<dbReference type="Pfam" id="PF06133">
    <property type="entry name" value="Com_YlbF"/>
    <property type="match status" value="1"/>
</dbReference>
<evidence type="ECO:0000313" key="3">
    <source>
        <dbReference type="Proteomes" id="UP000679950"/>
    </source>
</evidence>